<evidence type="ECO:0000313" key="2">
    <source>
        <dbReference type="Proteomes" id="UP000001194"/>
    </source>
</evidence>
<proteinExistence type="predicted"/>
<dbReference type="KEGG" id="lbc:LACBIDRAFT_307560"/>
<name>B0DQF3_LACBS</name>
<dbReference type="AlphaFoldDB" id="B0DQF3"/>
<sequence length="83" mass="9126">MASRGTATTLCSFPHPKLQPGSSIFNFRRKNSSVLIRVRGFRSAFLNTRVVVFVPDVVRNESQSMSLDTSSLTLGLQFPASHA</sequence>
<dbReference type="HOGENOM" id="CLU_2542959_0_0_1"/>
<gene>
    <name evidence="1" type="ORF">LACBIDRAFT_307560</name>
</gene>
<protein>
    <submittedName>
        <fullName evidence="1">Predicted protein</fullName>
    </submittedName>
</protein>
<reference evidence="1 2" key="1">
    <citation type="journal article" date="2008" name="Nature">
        <title>The genome of Laccaria bicolor provides insights into mycorrhizal symbiosis.</title>
        <authorList>
            <person name="Martin F."/>
            <person name="Aerts A."/>
            <person name="Ahren D."/>
            <person name="Brun A."/>
            <person name="Danchin E.G.J."/>
            <person name="Duchaussoy F."/>
            <person name="Gibon J."/>
            <person name="Kohler A."/>
            <person name="Lindquist E."/>
            <person name="Pereda V."/>
            <person name="Salamov A."/>
            <person name="Shapiro H.J."/>
            <person name="Wuyts J."/>
            <person name="Blaudez D."/>
            <person name="Buee M."/>
            <person name="Brokstein P."/>
            <person name="Canbaeck B."/>
            <person name="Cohen D."/>
            <person name="Courty P.E."/>
            <person name="Coutinho P.M."/>
            <person name="Delaruelle C."/>
            <person name="Detter J.C."/>
            <person name="Deveau A."/>
            <person name="DiFazio S."/>
            <person name="Duplessis S."/>
            <person name="Fraissinet-Tachet L."/>
            <person name="Lucic E."/>
            <person name="Frey-Klett P."/>
            <person name="Fourrey C."/>
            <person name="Feussner I."/>
            <person name="Gay G."/>
            <person name="Grimwood J."/>
            <person name="Hoegger P.J."/>
            <person name="Jain P."/>
            <person name="Kilaru S."/>
            <person name="Labbe J."/>
            <person name="Lin Y.C."/>
            <person name="Legue V."/>
            <person name="Le Tacon F."/>
            <person name="Marmeisse R."/>
            <person name="Melayah D."/>
            <person name="Montanini B."/>
            <person name="Muratet M."/>
            <person name="Nehls U."/>
            <person name="Niculita-Hirzel H."/>
            <person name="Oudot-Le Secq M.P."/>
            <person name="Peter M."/>
            <person name="Quesneville H."/>
            <person name="Rajashekar B."/>
            <person name="Reich M."/>
            <person name="Rouhier N."/>
            <person name="Schmutz J."/>
            <person name="Yin T."/>
            <person name="Chalot M."/>
            <person name="Henrissat B."/>
            <person name="Kuees U."/>
            <person name="Lucas S."/>
            <person name="Van de Peer Y."/>
            <person name="Podila G.K."/>
            <person name="Polle A."/>
            <person name="Pukkila P.J."/>
            <person name="Richardson P.M."/>
            <person name="Rouze P."/>
            <person name="Sanders I.R."/>
            <person name="Stajich J.E."/>
            <person name="Tunlid A."/>
            <person name="Tuskan G."/>
            <person name="Grigoriev I.V."/>
        </authorList>
    </citation>
    <scope>NUCLEOTIDE SEQUENCE [LARGE SCALE GENOMIC DNA]</scope>
    <source>
        <strain evidence="2">S238N-H82 / ATCC MYA-4686</strain>
    </source>
</reference>
<keyword evidence="2" id="KW-1185">Reference proteome</keyword>
<accession>B0DQF3</accession>
<dbReference type="Proteomes" id="UP000001194">
    <property type="component" value="Unassembled WGS sequence"/>
</dbReference>
<evidence type="ECO:0000313" key="1">
    <source>
        <dbReference type="EMBL" id="EDR03027.1"/>
    </source>
</evidence>
<dbReference type="GeneID" id="6081804"/>
<dbReference type="InParanoid" id="B0DQF3"/>
<organism evidence="2">
    <name type="scientific">Laccaria bicolor (strain S238N-H82 / ATCC MYA-4686)</name>
    <name type="common">Bicoloured deceiver</name>
    <name type="synonym">Laccaria laccata var. bicolor</name>
    <dbReference type="NCBI Taxonomy" id="486041"/>
    <lineage>
        <taxon>Eukaryota</taxon>
        <taxon>Fungi</taxon>
        <taxon>Dikarya</taxon>
        <taxon>Basidiomycota</taxon>
        <taxon>Agaricomycotina</taxon>
        <taxon>Agaricomycetes</taxon>
        <taxon>Agaricomycetidae</taxon>
        <taxon>Agaricales</taxon>
        <taxon>Agaricineae</taxon>
        <taxon>Hydnangiaceae</taxon>
        <taxon>Laccaria</taxon>
    </lineage>
</organism>
<dbReference type="RefSeq" id="XP_001886168.1">
    <property type="nucleotide sequence ID" value="XM_001886133.1"/>
</dbReference>
<dbReference type="EMBL" id="DS547126">
    <property type="protein sequence ID" value="EDR03027.1"/>
    <property type="molecule type" value="Genomic_DNA"/>
</dbReference>